<dbReference type="PANTHER" id="PTHR11787">
    <property type="entry name" value="RAB GDP-DISSOCIATION INHIBITOR"/>
    <property type="match status" value="1"/>
</dbReference>
<dbReference type="GeneID" id="54332936"/>
<keyword evidence="3" id="KW-0808">Transferase</keyword>
<evidence type="ECO:0000256" key="2">
    <source>
        <dbReference type="PIRNR" id="PIRNR037514"/>
    </source>
</evidence>
<evidence type="ECO:0000313" key="4">
    <source>
        <dbReference type="Proteomes" id="UP000324241"/>
    </source>
</evidence>
<evidence type="ECO:0000313" key="3">
    <source>
        <dbReference type="EMBL" id="KAA8643465.1"/>
    </source>
</evidence>
<dbReference type="Pfam" id="PF00996">
    <property type="entry name" value="GDI"/>
    <property type="match status" value="1"/>
</dbReference>
<comment type="caution">
    <text evidence="3">The sequence shown here is derived from an EMBL/GenBank/DDBJ whole genome shotgun (WGS) entry which is preliminary data.</text>
</comment>
<dbReference type="GO" id="GO:0005829">
    <property type="term" value="C:cytosol"/>
    <property type="evidence" value="ECO:0007669"/>
    <property type="project" value="TreeGrafter"/>
</dbReference>
<dbReference type="Gene3D" id="3.30.519.10">
    <property type="entry name" value="Guanine Nucleotide Dissociation Inhibitor, domain 2"/>
    <property type="match status" value="1"/>
</dbReference>
<dbReference type="Gene3D" id="1.10.405.10">
    <property type="entry name" value="Guanine Nucleotide Dissociation Inhibitor, domain 1"/>
    <property type="match status" value="1"/>
</dbReference>
<dbReference type="GO" id="GO:0005092">
    <property type="term" value="F:GDP-dissociation inhibitor activity"/>
    <property type="evidence" value="ECO:0007669"/>
    <property type="project" value="UniProtKB-UniRule"/>
</dbReference>
<reference evidence="3 4" key="1">
    <citation type="submission" date="2019-08" db="EMBL/GenBank/DDBJ databases">
        <title>The genome sequence of a newly discovered highly antifungal drug resistant Aspergillus species, Aspergillus tanneri NIH 1004.</title>
        <authorList>
            <person name="Mounaud S."/>
            <person name="Singh I."/>
            <person name="Joardar V."/>
            <person name="Pakala S."/>
            <person name="Pakala S."/>
            <person name="Venepally P."/>
            <person name="Chung J.K."/>
            <person name="Losada L."/>
            <person name="Nierman W.C."/>
        </authorList>
    </citation>
    <scope>NUCLEOTIDE SEQUENCE [LARGE SCALE GENOMIC DNA]</scope>
    <source>
        <strain evidence="3 4">NIH1004</strain>
    </source>
</reference>
<organism evidence="3 4">
    <name type="scientific">Aspergillus tanneri</name>
    <dbReference type="NCBI Taxonomy" id="1220188"/>
    <lineage>
        <taxon>Eukaryota</taxon>
        <taxon>Fungi</taxon>
        <taxon>Dikarya</taxon>
        <taxon>Ascomycota</taxon>
        <taxon>Pezizomycotina</taxon>
        <taxon>Eurotiomycetes</taxon>
        <taxon>Eurotiomycetidae</taxon>
        <taxon>Eurotiales</taxon>
        <taxon>Aspergillaceae</taxon>
        <taxon>Aspergillus</taxon>
        <taxon>Aspergillus subgen. Circumdati</taxon>
    </lineage>
</organism>
<dbReference type="GO" id="GO:0016192">
    <property type="term" value="P:vesicle-mediated transport"/>
    <property type="evidence" value="ECO:0007669"/>
    <property type="project" value="TreeGrafter"/>
</dbReference>
<dbReference type="SUPFAM" id="SSF54373">
    <property type="entry name" value="FAD-linked reductases, C-terminal domain"/>
    <property type="match status" value="1"/>
</dbReference>
<dbReference type="OrthoDB" id="1923006at2759"/>
<dbReference type="GO" id="GO:0005968">
    <property type="term" value="C:Rab-protein geranylgeranyltransferase complex"/>
    <property type="evidence" value="ECO:0007669"/>
    <property type="project" value="TreeGrafter"/>
</dbReference>
<dbReference type="InterPro" id="IPR017230">
    <property type="entry name" value="Mrs6"/>
</dbReference>
<proteinExistence type="inferred from homology"/>
<dbReference type="PIRSF" id="PIRSF037514">
    <property type="entry name" value="Rab_ger_ger_transf_A_fun"/>
    <property type="match status" value="1"/>
</dbReference>
<sequence>MESLAETPWDVTISGTGLAQSLLALALSRSGKKVIHVDRNPYYGGSEAALSLQEAQEWVSRVNQEPDNFPFEDAAIHCPDGTRLSASRTYTLSLSPQLIYSRSRLVPTLVSSKVYRQLEFQAVGSWWIHRAPSSLAKSEDTAGGRALFRVPGSREDVFADDTITVKSKRTLMRFLRHIGKPQEDDEAGVEEDDLSLPEYLSSKFQMPSELHDPLLSLSLSQAALQQTSVEYAVPRIKRHLASIGVFGPGFGALLAKWGGGAEVSQVGCRALAVGGGIYVLNAGINSITSITEARDDNQALAEVHLSNGETIKTKFVVGSHWDLPSQNRPSCDKVARSITVVSSPLENLFPITVEGSPVPAGAVVVFPGASLGRGDDSSPVYILAHSSDTGECPSGQSVLYSSVSVAGAEGQSLIEEAINKLLGSSDAGATVLWSLRYTQLGKASNSSRTGTPSLNRLSENVICFPPGNLDLAFDDAMIDMVKEAWKLVMGGEVDEDTFMEFEDREGAYNEE</sequence>
<dbReference type="GO" id="GO:0005634">
    <property type="term" value="C:nucleus"/>
    <property type="evidence" value="ECO:0007669"/>
    <property type="project" value="TreeGrafter"/>
</dbReference>
<dbReference type="SUPFAM" id="SSF51905">
    <property type="entry name" value="FAD/NAD(P)-binding domain"/>
    <property type="match status" value="1"/>
</dbReference>
<dbReference type="InterPro" id="IPR018203">
    <property type="entry name" value="GDP_dissociation_inhibitor"/>
</dbReference>
<dbReference type="GO" id="GO:0016740">
    <property type="term" value="F:transferase activity"/>
    <property type="evidence" value="ECO:0007669"/>
    <property type="project" value="UniProtKB-KW"/>
</dbReference>
<comment type="similarity">
    <text evidence="1 2">Belongs to the Rab GDI family.</text>
</comment>
<name>A0A5M9M8T6_9EURO</name>
<dbReference type="AlphaFoldDB" id="A0A5M9M8T6"/>
<dbReference type="Proteomes" id="UP000324241">
    <property type="component" value="Unassembled WGS sequence"/>
</dbReference>
<dbReference type="VEuPathDB" id="FungiDB:EYZ11_001431"/>
<dbReference type="PANTHER" id="PTHR11787:SF4">
    <property type="entry name" value="CHM, RAB ESCORT PROTEIN 1"/>
    <property type="match status" value="1"/>
</dbReference>
<gene>
    <name evidence="3" type="primary">MRS6</name>
    <name evidence="3" type="ORF">ATNIH1004_010234</name>
</gene>
<dbReference type="EMBL" id="QUQM01000005">
    <property type="protein sequence ID" value="KAA8643465.1"/>
    <property type="molecule type" value="Genomic_DNA"/>
</dbReference>
<dbReference type="RefSeq" id="XP_033422827.1">
    <property type="nucleotide sequence ID" value="XM_033574809.1"/>
</dbReference>
<dbReference type="Gene3D" id="3.50.50.60">
    <property type="entry name" value="FAD/NAD(P)-binding domain"/>
    <property type="match status" value="1"/>
</dbReference>
<dbReference type="GO" id="GO:0007264">
    <property type="term" value="P:small GTPase-mediated signal transduction"/>
    <property type="evidence" value="ECO:0007669"/>
    <property type="project" value="UniProtKB-UniRule"/>
</dbReference>
<dbReference type="PRINTS" id="PR00891">
    <property type="entry name" value="RABGDIREP"/>
</dbReference>
<evidence type="ECO:0000256" key="1">
    <source>
        <dbReference type="ARBA" id="ARBA00005593"/>
    </source>
</evidence>
<accession>A0A5M9M8T6</accession>
<dbReference type="InterPro" id="IPR036188">
    <property type="entry name" value="FAD/NAD-bd_sf"/>
</dbReference>
<protein>
    <recommendedName>
        <fullName evidence="2">Rab proteins geranylgeranyltransferase</fullName>
    </recommendedName>
</protein>